<organism evidence="2 3">
    <name type="scientific">Taxus chinensis</name>
    <name type="common">Chinese yew</name>
    <name type="synonym">Taxus wallichiana var. chinensis</name>
    <dbReference type="NCBI Taxonomy" id="29808"/>
    <lineage>
        <taxon>Eukaryota</taxon>
        <taxon>Viridiplantae</taxon>
        <taxon>Streptophyta</taxon>
        <taxon>Embryophyta</taxon>
        <taxon>Tracheophyta</taxon>
        <taxon>Spermatophyta</taxon>
        <taxon>Pinopsida</taxon>
        <taxon>Pinidae</taxon>
        <taxon>Conifers II</taxon>
        <taxon>Cupressales</taxon>
        <taxon>Taxaceae</taxon>
        <taxon>Taxus</taxon>
    </lineage>
</organism>
<reference evidence="2 3" key="1">
    <citation type="journal article" date="2021" name="Nat. Plants">
        <title>The Taxus genome provides insights into paclitaxel biosynthesis.</title>
        <authorList>
            <person name="Xiong X."/>
            <person name="Gou J."/>
            <person name="Liao Q."/>
            <person name="Li Y."/>
            <person name="Zhou Q."/>
            <person name="Bi G."/>
            <person name="Li C."/>
            <person name="Du R."/>
            <person name="Wang X."/>
            <person name="Sun T."/>
            <person name="Guo L."/>
            <person name="Liang H."/>
            <person name="Lu P."/>
            <person name="Wu Y."/>
            <person name="Zhang Z."/>
            <person name="Ro D.K."/>
            <person name="Shang Y."/>
            <person name="Huang S."/>
            <person name="Yan J."/>
        </authorList>
    </citation>
    <scope>NUCLEOTIDE SEQUENCE [LARGE SCALE GENOMIC DNA]</scope>
    <source>
        <strain evidence="2">Ta-2019</strain>
    </source>
</reference>
<comment type="caution">
    <text evidence="2">The sequence shown here is derived from an EMBL/GenBank/DDBJ whole genome shotgun (WGS) entry which is preliminary data.</text>
</comment>
<feature type="non-terminal residue" evidence="2">
    <location>
        <position position="1"/>
    </location>
</feature>
<feature type="region of interest" description="Disordered" evidence="1">
    <location>
        <begin position="83"/>
        <end position="108"/>
    </location>
</feature>
<proteinExistence type="predicted"/>
<evidence type="ECO:0000313" key="2">
    <source>
        <dbReference type="EMBL" id="KAH9305324.1"/>
    </source>
</evidence>
<feature type="compositionally biased region" description="Low complexity" evidence="1">
    <location>
        <begin position="91"/>
        <end position="101"/>
    </location>
</feature>
<gene>
    <name evidence="2" type="ORF">KI387_009728</name>
</gene>
<sequence length="108" mass="11569">DTVTGKKSVNEGPCPRELASGANRIPLGLGSGVEWVKIGVEVLVMEEVSSLVKKFGSNTVIKSLTSLLGSSVVKNLFEEVDPSKRNERSSRVSSKKVPSNPMEREVNG</sequence>
<feature type="region of interest" description="Disordered" evidence="1">
    <location>
        <begin position="1"/>
        <end position="21"/>
    </location>
</feature>
<evidence type="ECO:0000313" key="3">
    <source>
        <dbReference type="Proteomes" id="UP000824469"/>
    </source>
</evidence>
<dbReference type="EMBL" id="JAHRHJ020000008">
    <property type="protein sequence ID" value="KAH9305324.1"/>
    <property type="molecule type" value="Genomic_DNA"/>
</dbReference>
<dbReference type="AlphaFoldDB" id="A0AA38FJU7"/>
<protein>
    <submittedName>
        <fullName evidence="2">Uncharacterized protein</fullName>
    </submittedName>
</protein>
<name>A0AA38FJU7_TAXCH</name>
<evidence type="ECO:0000256" key="1">
    <source>
        <dbReference type="SAM" id="MobiDB-lite"/>
    </source>
</evidence>
<accession>A0AA38FJU7</accession>
<dbReference type="Proteomes" id="UP000824469">
    <property type="component" value="Unassembled WGS sequence"/>
</dbReference>
<keyword evidence="3" id="KW-1185">Reference proteome</keyword>